<sequence>MICNNVLPSGAFPTVGFSPGPGIVTVTASAPGPVTLGGIDSPTELFMVEWDVLDFDTASAASVVFNDANSEFMTPGPNSPVLNRTDYLIGEPSYEPFILIETEEDWQKALEEGQVRPMDPCDWTNYMYDWGQNLEEGNSYPECDFNVAELYVYEGNEVNPNEPNDAGLVMYWGSNSLPDGNYASAWKFKYDADPDLRNCTIQITVTAPQFGLAGNVTSVSFGINDAAGLRRHWWWSVGNPPNPIQWNTPTT</sequence>
<accession>X1N3Q0</accession>
<proteinExistence type="predicted"/>
<name>X1N3Q0_9ZZZZ</name>
<reference evidence="1" key="1">
    <citation type="journal article" date="2014" name="Front. Microbiol.">
        <title>High frequency of phylogenetically diverse reductive dehalogenase-homologous genes in deep subseafloor sedimentary metagenomes.</title>
        <authorList>
            <person name="Kawai M."/>
            <person name="Futagami T."/>
            <person name="Toyoda A."/>
            <person name="Takaki Y."/>
            <person name="Nishi S."/>
            <person name="Hori S."/>
            <person name="Arai W."/>
            <person name="Tsubouchi T."/>
            <person name="Morono Y."/>
            <person name="Uchiyama I."/>
            <person name="Ito T."/>
            <person name="Fujiyama A."/>
            <person name="Inagaki F."/>
            <person name="Takami H."/>
        </authorList>
    </citation>
    <scope>NUCLEOTIDE SEQUENCE</scope>
    <source>
        <strain evidence="1">Expedition CK06-06</strain>
    </source>
</reference>
<protein>
    <submittedName>
        <fullName evidence="1">Uncharacterized protein</fullName>
    </submittedName>
</protein>
<evidence type="ECO:0000313" key="1">
    <source>
        <dbReference type="EMBL" id="GAI24896.1"/>
    </source>
</evidence>
<dbReference type="AlphaFoldDB" id="X1N3Q0"/>
<gene>
    <name evidence="1" type="ORF">S06H3_27942</name>
</gene>
<comment type="caution">
    <text evidence="1">The sequence shown here is derived from an EMBL/GenBank/DDBJ whole genome shotgun (WGS) entry which is preliminary data.</text>
</comment>
<dbReference type="EMBL" id="BARV01016258">
    <property type="protein sequence ID" value="GAI24896.1"/>
    <property type="molecule type" value="Genomic_DNA"/>
</dbReference>
<feature type="non-terminal residue" evidence="1">
    <location>
        <position position="251"/>
    </location>
</feature>
<organism evidence="1">
    <name type="scientific">marine sediment metagenome</name>
    <dbReference type="NCBI Taxonomy" id="412755"/>
    <lineage>
        <taxon>unclassified sequences</taxon>
        <taxon>metagenomes</taxon>
        <taxon>ecological metagenomes</taxon>
    </lineage>
</organism>